<dbReference type="InterPro" id="IPR001455">
    <property type="entry name" value="TusA-like"/>
</dbReference>
<dbReference type="OrthoDB" id="9801500at2"/>
<reference evidence="3" key="1">
    <citation type="submission" date="2016-10" db="EMBL/GenBank/DDBJ databases">
        <authorList>
            <person name="Wegmann U."/>
        </authorList>
    </citation>
    <scope>NUCLEOTIDE SEQUENCE [LARGE SCALE GENOMIC DNA]</scope>
</reference>
<dbReference type="PROSITE" id="PS01148">
    <property type="entry name" value="UPF0033"/>
    <property type="match status" value="1"/>
</dbReference>
<dbReference type="KEGG" id="dpg:DESPIGER_0332"/>
<keyword evidence="3" id="KW-1185">Reference proteome</keyword>
<evidence type="ECO:0000313" key="3">
    <source>
        <dbReference type="Proteomes" id="UP000186323"/>
    </source>
</evidence>
<dbReference type="Gene3D" id="3.30.110.40">
    <property type="entry name" value="TusA-like domain"/>
    <property type="match status" value="1"/>
</dbReference>
<protein>
    <recommendedName>
        <fullName evidence="1">UPF0033 domain-containing protein</fullName>
    </recommendedName>
</protein>
<dbReference type="SUPFAM" id="SSF64307">
    <property type="entry name" value="SirA-like"/>
    <property type="match status" value="1"/>
</dbReference>
<name>A0A1K1LC00_9BACT</name>
<sequence>MATLIDTCGLSCPQPVLMFLTAAKKQPEGPFSVLVDNDASRENVTRAARNSGFSVAENEENGIWRLEISRQA</sequence>
<gene>
    <name evidence="2" type="ORF">DESPIGER_0332</name>
</gene>
<organism evidence="2 3">
    <name type="scientific">Desulfovibrio piger</name>
    <dbReference type="NCBI Taxonomy" id="901"/>
    <lineage>
        <taxon>Bacteria</taxon>
        <taxon>Pseudomonadati</taxon>
        <taxon>Thermodesulfobacteriota</taxon>
        <taxon>Desulfovibrionia</taxon>
        <taxon>Desulfovibrionales</taxon>
        <taxon>Desulfovibrionaceae</taxon>
        <taxon>Desulfovibrio</taxon>
    </lineage>
</organism>
<dbReference type="RefSeq" id="WP_072332234.1">
    <property type="nucleotide sequence ID" value="NZ_CALJDE010000041.1"/>
</dbReference>
<feature type="domain" description="UPF0033" evidence="1">
    <location>
        <begin position="5"/>
        <end position="29"/>
    </location>
</feature>
<dbReference type="EMBL" id="LT630450">
    <property type="protein sequence ID" value="SFV72224.1"/>
    <property type="molecule type" value="Genomic_DNA"/>
</dbReference>
<dbReference type="AlphaFoldDB" id="A0A1K1LC00"/>
<evidence type="ECO:0000313" key="2">
    <source>
        <dbReference type="EMBL" id="SFV72224.1"/>
    </source>
</evidence>
<dbReference type="Pfam" id="PF01206">
    <property type="entry name" value="TusA"/>
    <property type="match status" value="1"/>
</dbReference>
<dbReference type="InterPro" id="IPR036868">
    <property type="entry name" value="TusA-like_sf"/>
</dbReference>
<evidence type="ECO:0000259" key="1">
    <source>
        <dbReference type="PROSITE" id="PS01148"/>
    </source>
</evidence>
<dbReference type="Proteomes" id="UP000186323">
    <property type="component" value="Chromosome I"/>
</dbReference>
<accession>A0A1K1LC00</accession>
<proteinExistence type="predicted"/>